<dbReference type="EC" id="3.6.3.17" evidence="6"/>
<dbReference type="RefSeq" id="WP_039211851.1">
    <property type="nucleotide sequence ID" value="NZ_JTJZ01000022.1"/>
</dbReference>
<gene>
    <name evidence="6" type="ORF">AE0388_3162</name>
</gene>
<dbReference type="PROSITE" id="PS50893">
    <property type="entry name" value="ABC_TRANSPORTER_2"/>
    <property type="match status" value="1"/>
</dbReference>
<dbReference type="Pfam" id="PF13732">
    <property type="entry name" value="DrrA1-3_C"/>
    <property type="match status" value="1"/>
</dbReference>
<comment type="similarity">
    <text evidence="1">Belongs to the ABC transporter superfamily.</text>
</comment>
<dbReference type="AlphaFoldDB" id="A0A0B9AP33"/>
<dbReference type="GO" id="GO:0005524">
    <property type="term" value="F:ATP binding"/>
    <property type="evidence" value="ECO:0007669"/>
    <property type="project" value="UniProtKB-KW"/>
</dbReference>
<dbReference type="SUPFAM" id="SSF52540">
    <property type="entry name" value="P-loop containing nucleoside triphosphate hydrolases"/>
    <property type="match status" value="1"/>
</dbReference>
<evidence type="ECO:0000256" key="3">
    <source>
        <dbReference type="ARBA" id="ARBA00022741"/>
    </source>
</evidence>
<dbReference type="InterPro" id="IPR003593">
    <property type="entry name" value="AAA+_ATPase"/>
</dbReference>
<name>A0A0B9AP33_BRELN</name>
<proteinExistence type="inferred from homology"/>
<feature type="domain" description="ABC transporter" evidence="5">
    <location>
        <begin position="2"/>
        <end position="229"/>
    </location>
</feature>
<dbReference type="PANTHER" id="PTHR43335">
    <property type="entry name" value="ABC TRANSPORTER, ATP-BINDING PROTEIN"/>
    <property type="match status" value="1"/>
</dbReference>
<reference evidence="6 7" key="1">
    <citation type="submission" date="2014-11" db="EMBL/GenBank/DDBJ databases">
        <title>Draft Genome Sequence of Brevibacterium linens AE038-8.</title>
        <authorList>
            <person name="Maizel D."/>
            <person name="Utturkar S.M."/>
            <person name="Brown S.D."/>
            <person name="Ferrero M."/>
            <person name="Rosen B.P."/>
        </authorList>
    </citation>
    <scope>NUCLEOTIDE SEQUENCE [LARGE SCALE GENOMIC DNA]</scope>
    <source>
        <strain evidence="6 7">AE038-8</strain>
    </source>
</reference>
<comment type="caution">
    <text evidence="6">The sequence shown here is derived from an EMBL/GenBank/DDBJ whole genome shotgun (WGS) entry which is preliminary data.</text>
</comment>
<protein>
    <submittedName>
        <fullName evidence="6">Monosaccharide-transporting ATPase</fullName>
        <ecNumber evidence="6">3.6.3.17</ecNumber>
    </submittedName>
</protein>
<dbReference type="SMART" id="SM00382">
    <property type="entry name" value="AAA"/>
    <property type="match status" value="1"/>
</dbReference>
<dbReference type="PROSITE" id="PS00211">
    <property type="entry name" value="ABC_TRANSPORTER_1"/>
    <property type="match status" value="1"/>
</dbReference>
<keyword evidence="3" id="KW-0547">Nucleotide-binding</keyword>
<dbReference type="InterPro" id="IPR027417">
    <property type="entry name" value="P-loop_NTPase"/>
</dbReference>
<organism evidence="6 7">
    <name type="scientific">Brevibacterium linens</name>
    <dbReference type="NCBI Taxonomy" id="1703"/>
    <lineage>
        <taxon>Bacteria</taxon>
        <taxon>Bacillati</taxon>
        <taxon>Actinomycetota</taxon>
        <taxon>Actinomycetes</taxon>
        <taxon>Micrococcales</taxon>
        <taxon>Brevibacteriaceae</taxon>
        <taxon>Brevibacterium</taxon>
    </lineage>
</organism>
<dbReference type="STRING" id="1703.BLSMQ_3742"/>
<evidence type="ECO:0000256" key="2">
    <source>
        <dbReference type="ARBA" id="ARBA00022448"/>
    </source>
</evidence>
<evidence type="ECO:0000256" key="4">
    <source>
        <dbReference type="ARBA" id="ARBA00022840"/>
    </source>
</evidence>
<evidence type="ECO:0000259" key="5">
    <source>
        <dbReference type="PROSITE" id="PS50893"/>
    </source>
</evidence>
<dbReference type="Proteomes" id="UP000031488">
    <property type="component" value="Unassembled WGS sequence"/>
</dbReference>
<dbReference type="Pfam" id="PF00005">
    <property type="entry name" value="ABC_tran"/>
    <property type="match status" value="1"/>
</dbReference>
<dbReference type="PATRIC" id="fig|1703.6.peg.3118"/>
<evidence type="ECO:0000313" key="6">
    <source>
        <dbReference type="EMBL" id="KHS51090.1"/>
    </source>
</evidence>
<dbReference type="OrthoDB" id="9804819at2"/>
<dbReference type="PANTHER" id="PTHR43335:SF3">
    <property type="entry name" value="ABC TRANSPORTER"/>
    <property type="match status" value="1"/>
</dbReference>
<keyword evidence="7" id="KW-1185">Reference proteome</keyword>
<dbReference type="EMBL" id="JTJZ01000022">
    <property type="protein sequence ID" value="KHS51090.1"/>
    <property type="molecule type" value="Genomic_DNA"/>
</dbReference>
<dbReference type="InterPro" id="IPR025302">
    <property type="entry name" value="DrrA1/2-like_C"/>
</dbReference>
<keyword evidence="2" id="KW-0813">Transport</keyword>
<evidence type="ECO:0000313" key="7">
    <source>
        <dbReference type="Proteomes" id="UP000031488"/>
    </source>
</evidence>
<evidence type="ECO:0000256" key="1">
    <source>
        <dbReference type="ARBA" id="ARBA00005417"/>
    </source>
</evidence>
<keyword evidence="6" id="KW-0378">Hydrolase</keyword>
<accession>A0A0B9AP33</accession>
<dbReference type="Gene3D" id="3.40.50.300">
    <property type="entry name" value="P-loop containing nucleotide triphosphate hydrolases"/>
    <property type="match status" value="1"/>
</dbReference>
<sequence>MITLENINRSFGDKQVLHDLSFDIGDSRMTGFVGSNGSGKTTTMRILLGVLAADSGRILVDGDPITAHHRSAIGYMPEERGLYPKMPIIDQLVYLARFHGLTRQAAMKRGLDLLEQLELKGEPTDTLESVSLGNQQKVQIAAALIHDPQALVLDEPFSGLDPVAVERTLGVLSDFASSGAPVLFSSHQLDLVERLVDDLVIINDGRLVAAGTTTELRRQRSLPEWTLQTDADLGWVRGLPDISVIELDGNWVRFTAPNADAAEAVLRKALTVSSVSSFAPHDVALNRLFQEVTQA</sequence>
<dbReference type="InterPro" id="IPR003439">
    <property type="entry name" value="ABC_transporter-like_ATP-bd"/>
</dbReference>
<dbReference type="GO" id="GO:0016887">
    <property type="term" value="F:ATP hydrolysis activity"/>
    <property type="evidence" value="ECO:0007669"/>
    <property type="project" value="InterPro"/>
</dbReference>
<dbReference type="InterPro" id="IPR017871">
    <property type="entry name" value="ABC_transporter-like_CS"/>
</dbReference>
<keyword evidence="4" id="KW-0067">ATP-binding</keyword>